<name>A0ABP8UBM7_9ACTN</name>
<evidence type="ECO:0000313" key="2">
    <source>
        <dbReference type="Proteomes" id="UP001501442"/>
    </source>
</evidence>
<protein>
    <submittedName>
        <fullName evidence="1">Uncharacterized protein</fullName>
    </submittedName>
</protein>
<proteinExistence type="predicted"/>
<comment type="caution">
    <text evidence="1">The sequence shown here is derived from an EMBL/GenBank/DDBJ whole genome shotgun (WGS) entry which is preliminary data.</text>
</comment>
<dbReference type="RefSeq" id="WP_345431960.1">
    <property type="nucleotide sequence ID" value="NZ_BAABHK010000004.1"/>
</dbReference>
<dbReference type="Proteomes" id="UP001501442">
    <property type="component" value="Unassembled WGS sequence"/>
</dbReference>
<accession>A0ABP8UBM7</accession>
<organism evidence="1 2">
    <name type="scientific">Actinoallomurus vinaceus</name>
    <dbReference type="NCBI Taxonomy" id="1080074"/>
    <lineage>
        <taxon>Bacteria</taxon>
        <taxon>Bacillati</taxon>
        <taxon>Actinomycetota</taxon>
        <taxon>Actinomycetes</taxon>
        <taxon>Streptosporangiales</taxon>
        <taxon>Thermomonosporaceae</taxon>
        <taxon>Actinoallomurus</taxon>
    </lineage>
</organism>
<dbReference type="EMBL" id="BAABHK010000004">
    <property type="protein sequence ID" value="GAA4626653.1"/>
    <property type="molecule type" value="Genomic_DNA"/>
</dbReference>
<sequence length="115" mass="11862">MAAAPYDITIEQGATWRTTLTVKDATGAAVDLTGYSARMQIRPSVESTTVLLELATGSGITITGPAGQIALVITATATTGINWTGAVYDLELTAPGGDVTRLLQGRVALSPEVTR</sequence>
<evidence type="ECO:0000313" key="1">
    <source>
        <dbReference type="EMBL" id="GAA4626653.1"/>
    </source>
</evidence>
<gene>
    <name evidence="1" type="ORF">GCM10023196_035750</name>
</gene>
<reference evidence="2" key="1">
    <citation type="journal article" date="2019" name="Int. J. Syst. Evol. Microbiol.">
        <title>The Global Catalogue of Microorganisms (GCM) 10K type strain sequencing project: providing services to taxonomists for standard genome sequencing and annotation.</title>
        <authorList>
            <consortium name="The Broad Institute Genomics Platform"/>
            <consortium name="The Broad Institute Genome Sequencing Center for Infectious Disease"/>
            <person name="Wu L."/>
            <person name="Ma J."/>
        </authorList>
    </citation>
    <scope>NUCLEOTIDE SEQUENCE [LARGE SCALE GENOMIC DNA]</scope>
    <source>
        <strain evidence="2">JCM 17939</strain>
    </source>
</reference>
<keyword evidence="2" id="KW-1185">Reference proteome</keyword>